<dbReference type="RefSeq" id="WP_051196228.1">
    <property type="nucleotide sequence ID" value="NZ_BAAACD010000003.1"/>
</dbReference>
<accession>A0A1I2JU46</accession>
<dbReference type="InterPro" id="IPR004010">
    <property type="entry name" value="Double_Cache_2"/>
</dbReference>
<dbReference type="PROSITE" id="PS50887">
    <property type="entry name" value="GGDEF"/>
    <property type="match status" value="1"/>
</dbReference>
<dbReference type="PANTHER" id="PTHR45138">
    <property type="entry name" value="REGULATORY COMPONENTS OF SENSORY TRANSDUCTION SYSTEM"/>
    <property type="match status" value="1"/>
</dbReference>
<dbReference type="Proteomes" id="UP000246114">
    <property type="component" value="Unassembled WGS sequence"/>
</dbReference>
<evidence type="ECO:0000313" key="6">
    <source>
        <dbReference type="Proteomes" id="UP000246114"/>
    </source>
</evidence>
<sequence length="521" mass="60184">MDKQYKKYLYMLITTQILICIVVASVLIFLSKDISSHNNTILQISAVKNTEDCMREMVDNTIIRIDLKRKKAVEEAKNIIDFTSNSLSLTDESKIYEQLESSMKKLYGMEYGQPIKGIIHNSQNQKTTFFENNRVMNITDQSNIPKIKDYIESCILHKTIVVNDVTLYLFAEQSDIDAIAKKSIYDEIHSSIYDENEYIWVNEIIDFSGGDNYAIRRIHPNLKDSEGTYLSTNKEDIKGNLSYLNELNGINQKGEVVHIYYFKNKTNDDITEKISYAKLYKPFNWVIATGKPLNDIFGYTNELINYDSQVVNKTMIVCLIFMIIIFFIGILIIIKVHKRYRKKIDKYIRTETELDPLTGAFSRKVAETILLDAFKASKHNSFSSLIMIFDIDDFKKINDSFGHDVGDIVLKKVSQVVLSNIKEGDYLFRWGGEEFILLCNDVNGEYHFQVGQKILKCISDISFKGNKEFFNVSVSIGSSYFHDEDTDYLQALKRADIALYHSKNTGKNKYTNSEKLFKEDC</sequence>
<dbReference type="GO" id="GO:1902201">
    <property type="term" value="P:negative regulation of bacterial-type flagellum-dependent cell motility"/>
    <property type="evidence" value="ECO:0007669"/>
    <property type="project" value="TreeGrafter"/>
</dbReference>
<feature type="transmembrane region" description="Helical" evidence="1">
    <location>
        <begin position="9"/>
        <end position="30"/>
    </location>
</feature>
<dbReference type="InterPro" id="IPR029787">
    <property type="entry name" value="Nucleotide_cyclase"/>
</dbReference>
<dbReference type="FunFam" id="3.30.70.270:FF:000001">
    <property type="entry name" value="Diguanylate cyclase domain protein"/>
    <property type="match status" value="1"/>
</dbReference>
<feature type="domain" description="GGDEF" evidence="2">
    <location>
        <begin position="382"/>
        <end position="515"/>
    </location>
</feature>
<dbReference type="Pfam" id="PF08269">
    <property type="entry name" value="dCache_2"/>
    <property type="match status" value="1"/>
</dbReference>
<proteinExistence type="predicted"/>
<keyword evidence="1" id="KW-0472">Membrane</keyword>
<organism evidence="4 5">
    <name type="scientific">Clostridium cadaveris</name>
    <dbReference type="NCBI Taxonomy" id="1529"/>
    <lineage>
        <taxon>Bacteria</taxon>
        <taxon>Bacillati</taxon>
        <taxon>Bacillota</taxon>
        <taxon>Clostridia</taxon>
        <taxon>Eubacteriales</taxon>
        <taxon>Clostridiaceae</taxon>
        <taxon>Clostridium</taxon>
    </lineage>
</organism>
<dbReference type="OrthoDB" id="9804955at2"/>
<dbReference type="SMART" id="SM00267">
    <property type="entry name" value="GGDEF"/>
    <property type="match status" value="1"/>
</dbReference>
<dbReference type="EMBL" id="QAMZ01000041">
    <property type="protein sequence ID" value="PWL53195.1"/>
    <property type="molecule type" value="Genomic_DNA"/>
</dbReference>
<dbReference type="GeneID" id="90545354"/>
<dbReference type="SUPFAM" id="SSF55073">
    <property type="entry name" value="Nucleotide cyclase"/>
    <property type="match status" value="1"/>
</dbReference>
<dbReference type="Proteomes" id="UP000182135">
    <property type="component" value="Unassembled WGS sequence"/>
</dbReference>
<dbReference type="InterPro" id="IPR000160">
    <property type="entry name" value="GGDEF_dom"/>
</dbReference>
<keyword evidence="1" id="KW-1133">Transmembrane helix</keyword>
<dbReference type="CDD" id="cd01949">
    <property type="entry name" value="GGDEF"/>
    <property type="match status" value="1"/>
</dbReference>
<dbReference type="GO" id="GO:0005886">
    <property type="term" value="C:plasma membrane"/>
    <property type="evidence" value="ECO:0007669"/>
    <property type="project" value="TreeGrafter"/>
</dbReference>
<dbReference type="eggNOG" id="COG2199">
    <property type="taxonomic scope" value="Bacteria"/>
</dbReference>
<dbReference type="STRING" id="1529.SAMN04487885_10371"/>
<evidence type="ECO:0000313" key="5">
    <source>
        <dbReference type="Proteomes" id="UP000182135"/>
    </source>
</evidence>
<dbReference type="Pfam" id="PF00990">
    <property type="entry name" value="GGDEF"/>
    <property type="match status" value="1"/>
</dbReference>
<keyword evidence="5" id="KW-1185">Reference proteome</keyword>
<dbReference type="InterPro" id="IPR050469">
    <property type="entry name" value="Diguanylate_Cyclase"/>
</dbReference>
<dbReference type="Gene3D" id="3.30.70.270">
    <property type="match status" value="1"/>
</dbReference>
<evidence type="ECO:0000256" key="1">
    <source>
        <dbReference type="SAM" id="Phobius"/>
    </source>
</evidence>
<feature type="transmembrane region" description="Helical" evidence="1">
    <location>
        <begin position="314"/>
        <end position="334"/>
    </location>
</feature>
<dbReference type="GO" id="GO:0052621">
    <property type="term" value="F:diguanylate cyclase activity"/>
    <property type="evidence" value="ECO:0007669"/>
    <property type="project" value="TreeGrafter"/>
</dbReference>
<evidence type="ECO:0000313" key="3">
    <source>
        <dbReference type="EMBL" id="PWL53195.1"/>
    </source>
</evidence>
<protein>
    <submittedName>
        <fullName evidence="4">Diguanylate cyclase (GGDEF) domain-containing protein</fullName>
    </submittedName>
    <submittedName>
        <fullName evidence="3">Sensor domain-containing diguanylate cyclase</fullName>
    </submittedName>
</protein>
<dbReference type="EMBL" id="FOOE01000003">
    <property type="protein sequence ID" value="SFF57638.1"/>
    <property type="molecule type" value="Genomic_DNA"/>
</dbReference>
<evidence type="ECO:0000313" key="4">
    <source>
        <dbReference type="EMBL" id="SFF57638.1"/>
    </source>
</evidence>
<name>A0A1I2JU46_9CLOT</name>
<dbReference type="InterPro" id="IPR043128">
    <property type="entry name" value="Rev_trsase/Diguanyl_cyclase"/>
</dbReference>
<dbReference type="AlphaFoldDB" id="A0A1I2JU46"/>
<dbReference type="eggNOG" id="COG4564">
    <property type="taxonomic scope" value="Bacteria"/>
</dbReference>
<dbReference type="PANTHER" id="PTHR45138:SF9">
    <property type="entry name" value="DIGUANYLATE CYCLASE DGCM-RELATED"/>
    <property type="match status" value="1"/>
</dbReference>
<reference evidence="4 5" key="1">
    <citation type="submission" date="2016-10" db="EMBL/GenBank/DDBJ databases">
        <authorList>
            <person name="de Groot N.N."/>
        </authorList>
    </citation>
    <scope>NUCLEOTIDE SEQUENCE [LARGE SCALE GENOMIC DNA]</scope>
    <source>
        <strain evidence="4 5">NLAE-zl-G419</strain>
    </source>
</reference>
<dbReference type="GO" id="GO:0043709">
    <property type="term" value="P:cell adhesion involved in single-species biofilm formation"/>
    <property type="evidence" value="ECO:0007669"/>
    <property type="project" value="TreeGrafter"/>
</dbReference>
<evidence type="ECO:0000259" key="2">
    <source>
        <dbReference type="PROSITE" id="PS50887"/>
    </source>
</evidence>
<gene>
    <name evidence="3" type="ORF">DBY38_08500</name>
    <name evidence="4" type="ORF">SAMN04487885_10371</name>
</gene>
<reference evidence="3 6" key="2">
    <citation type="submission" date="2018-03" db="EMBL/GenBank/DDBJ databases">
        <title>The uncultured portion of the human microbiome is neutrally assembled.</title>
        <authorList>
            <person name="Jeraldo P."/>
            <person name="Boardman L."/>
            <person name="White B.A."/>
            <person name="Nelson H."/>
            <person name="Goldenfeld N."/>
            <person name="Chia N."/>
        </authorList>
    </citation>
    <scope>NUCLEOTIDE SEQUENCE [LARGE SCALE GENOMIC DNA]</scope>
    <source>
        <strain evidence="3">CIM:MAG 903</strain>
    </source>
</reference>
<keyword evidence="1" id="KW-0812">Transmembrane</keyword>
<dbReference type="NCBIfam" id="TIGR00254">
    <property type="entry name" value="GGDEF"/>
    <property type="match status" value="1"/>
</dbReference>
<dbReference type="Gene3D" id="3.30.450.20">
    <property type="entry name" value="PAS domain"/>
    <property type="match status" value="1"/>
</dbReference>